<dbReference type="Pfam" id="PF11961">
    <property type="entry name" value="DUF3475"/>
    <property type="match status" value="1"/>
</dbReference>
<gene>
    <name evidence="4" type="ORF">TRITD_3Bv1G204500</name>
</gene>
<reference evidence="4 5" key="1">
    <citation type="submission" date="2017-09" db="EMBL/GenBank/DDBJ databases">
        <authorList>
            <consortium name="International Durum Wheat Genome Sequencing Consortium (IDWGSC)"/>
            <person name="Milanesi L."/>
        </authorList>
    </citation>
    <scope>NUCLEOTIDE SEQUENCE [LARGE SCALE GENOMIC DNA]</scope>
    <source>
        <strain evidence="5">cv. Svevo</strain>
    </source>
</reference>
<dbReference type="OMA" id="REYMFEM"/>
<sequence length="518" mass="56575">MVAHKAASWLPVDFRLPAVPQAALGILAFEAGAAMSKLLSLHRSLSEQEVSRLRSDAMRSPGVAYLNSTDQAFLLRLACAELVLSLDAAAAAVARLGLRCGIDFAGVYASIKAGSHDARLDLLAAKGLKVKAKKMERLVAATSKLCSEMEALDELESAERKLTVRGWSRLSGPIPMKLADPPLAGDSMGAESLKQEIKTQLLKVRRLKEESLWSQSYEKAVGLMARAACAVFVRICAVFGQFVPGLPPPMPSTSADSVQTRLSKLLMSPRTGKTKASSGPITRREREGAGAPSRVHPPMQQLSSSCPIIGQRPLSGQKGGVDWRKLLDPPASTVGGAGLDQQYANVIVSAEELLQMEAEGRQEEANAERAEMYEMLPGKLRAAVRSKLRDWWRDPGPLDAGLAEGWKEAVERIMAWLGPMARDTVQWQSERNMDRTRRFDGGTRVYALQTLRWADKDKAEAAIVEVLVALSCVCWYEERRRGSVRVSTTAPWHGEHTPCPKPILFFSSFFGSFVKALI</sequence>
<dbReference type="PANTHER" id="PTHR31371">
    <property type="entry name" value="BNAC09G50660D PROTEIN"/>
    <property type="match status" value="1"/>
</dbReference>
<dbReference type="Gramene" id="TRITD3Bv1G204500.1">
    <property type="protein sequence ID" value="TRITD3Bv1G204500.1"/>
    <property type="gene ID" value="TRITD3Bv1G204500"/>
</dbReference>
<dbReference type="GO" id="GO:0045927">
    <property type="term" value="P:positive regulation of growth"/>
    <property type="evidence" value="ECO:0007669"/>
    <property type="project" value="InterPro"/>
</dbReference>
<proteinExistence type="predicted"/>
<name>A0A9R1S5Y4_TRITD</name>
<evidence type="ECO:0008006" key="6">
    <source>
        <dbReference type="Google" id="ProtNLM"/>
    </source>
</evidence>
<dbReference type="EMBL" id="LT934116">
    <property type="protein sequence ID" value="VAH81723.1"/>
    <property type="molecule type" value="Genomic_DNA"/>
</dbReference>
<evidence type="ECO:0000313" key="4">
    <source>
        <dbReference type="EMBL" id="VAH81723.1"/>
    </source>
</evidence>
<evidence type="ECO:0000259" key="3">
    <source>
        <dbReference type="Pfam" id="PF11961"/>
    </source>
</evidence>
<dbReference type="PANTHER" id="PTHR31371:SF13">
    <property type="entry name" value="OS05G0457600 PROTEIN"/>
    <property type="match status" value="1"/>
</dbReference>
<dbReference type="InterPro" id="IPR021864">
    <property type="entry name" value="DUF3475"/>
</dbReference>
<dbReference type="AlphaFoldDB" id="A0A9R1S5Y4"/>
<protein>
    <recommendedName>
        <fullName evidence="6">DUF668 domain-containing protein</fullName>
    </recommendedName>
</protein>
<accession>A0A9R1S5Y4</accession>
<dbReference type="Pfam" id="PF05003">
    <property type="entry name" value="DUF668"/>
    <property type="match status" value="1"/>
</dbReference>
<feature type="region of interest" description="Disordered" evidence="1">
    <location>
        <begin position="268"/>
        <end position="308"/>
    </location>
</feature>
<dbReference type="Proteomes" id="UP000324705">
    <property type="component" value="Chromosome 3B"/>
</dbReference>
<evidence type="ECO:0000259" key="2">
    <source>
        <dbReference type="Pfam" id="PF05003"/>
    </source>
</evidence>
<keyword evidence="5" id="KW-1185">Reference proteome</keyword>
<dbReference type="InterPro" id="IPR007700">
    <property type="entry name" value="DUF668"/>
</dbReference>
<organism evidence="4 5">
    <name type="scientific">Triticum turgidum subsp. durum</name>
    <name type="common">Durum wheat</name>
    <name type="synonym">Triticum durum</name>
    <dbReference type="NCBI Taxonomy" id="4567"/>
    <lineage>
        <taxon>Eukaryota</taxon>
        <taxon>Viridiplantae</taxon>
        <taxon>Streptophyta</taxon>
        <taxon>Embryophyta</taxon>
        <taxon>Tracheophyta</taxon>
        <taxon>Spermatophyta</taxon>
        <taxon>Magnoliopsida</taxon>
        <taxon>Liliopsida</taxon>
        <taxon>Poales</taxon>
        <taxon>Poaceae</taxon>
        <taxon>BOP clade</taxon>
        <taxon>Pooideae</taxon>
        <taxon>Triticodae</taxon>
        <taxon>Triticeae</taxon>
        <taxon>Triticinae</taxon>
        <taxon>Triticum</taxon>
    </lineage>
</organism>
<evidence type="ECO:0000256" key="1">
    <source>
        <dbReference type="SAM" id="MobiDB-lite"/>
    </source>
</evidence>
<feature type="domain" description="DUF668" evidence="2">
    <location>
        <begin position="333"/>
        <end position="425"/>
    </location>
</feature>
<evidence type="ECO:0000313" key="5">
    <source>
        <dbReference type="Proteomes" id="UP000324705"/>
    </source>
</evidence>
<feature type="domain" description="DUF3475" evidence="3">
    <location>
        <begin position="26"/>
        <end position="82"/>
    </location>
</feature>